<dbReference type="InterPro" id="IPR028082">
    <property type="entry name" value="Peripla_BP_I"/>
</dbReference>
<dbReference type="Proteomes" id="UP000199081">
    <property type="component" value="Unassembled WGS sequence"/>
</dbReference>
<gene>
    <name evidence="10" type="ORF">SAMN04488099_11368</name>
</gene>
<organism evidence="10 11">
    <name type="scientific">Alkalibacterium pelagium</name>
    <dbReference type="NCBI Taxonomy" id="426702"/>
    <lineage>
        <taxon>Bacteria</taxon>
        <taxon>Bacillati</taxon>
        <taxon>Bacillota</taxon>
        <taxon>Bacilli</taxon>
        <taxon>Lactobacillales</taxon>
        <taxon>Carnobacteriaceae</taxon>
        <taxon>Alkalibacterium</taxon>
    </lineage>
</organism>
<evidence type="ECO:0000256" key="7">
    <source>
        <dbReference type="SAM" id="MobiDB-lite"/>
    </source>
</evidence>
<evidence type="ECO:0000313" key="10">
    <source>
        <dbReference type="EMBL" id="SEL18187.1"/>
    </source>
</evidence>
<dbReference type="SUPFAM" id="SSF53822">
    <property type="entry name" value="Periplasmic binding protein-like I"/>
    <property type="match status" value="1"/>
</dbReference>
<dbReference type="PROSITE" id="PS51257">
    <property type="entry name" value="PROKAR_LIPOPROTEIN"/>
    <property type="match status" value="1"/>
</dbReference>
<reference evidence="11" key="1">
    <citation type="submission" date="2016-10" db="EMBL/GenBank/DDBJ databases">
        <authorList>
            <person name="Varghese N."/>
            <person name="Submissions S."/>
        </authorList>
    </citation>
    <scope>NUCLEOTIDE SEQUENCE [LARGE SCALE GENOMIC DNA]</scope>
    <source>
        <strain evidence="11">DSM 19183</strain>
    </source>
</reference>
<dbReference type="InterPro" id="IPR003760">
    <property type="entry name" value="PnrA-like"/>
</dbReference>
<evidence type="ECO:0000256" key="1">
    <source>
        <dbReference type="ARBA" id="ARBA00004193"/>
    </source>
</evidence>
<evidence type="ECO:0000256" key="4">
    <source>
        <dbReference type="ARBA" id="ARBA00022729"/>
    </source>
</evidence>
<evidence type="ECO:0000256" key="5">
    <source>
        <dbReference type="ARBA" id="ARBA00023136"/>
    </source>
</evidence>
<evidence type="ECO:0000256" key="8">
    <source>
        <dbReference type="SAM" id="SignalP"/>
    </source>
</evidence>
<evidence type="ECO:0000256" key="3">
    <source>
        <dbReference type="ARBA" id="ARBA00022475"/>
    </source>
</evidence>
<comment type="subcellular location">
    <subcellularLocation>
        <location evidence="1">Cell membrane</location>
        <topology evidence="1">Lipid-anchor</topology>
    </subcellularLocation>
</comment>
<accession>A0A1H7N5P1</accession>
<feature type="domain" description="ABC transporter substrate-binding protein PnrA-like" evidence="9">
    <location>
        <begin position="64"/>
        <end position="363"/>
    </location>
</feature>
<keyword evidence="3" id="KW-1003">Cell membrane</keyword>
<feature type="signal peptide" evidence="8">
    <location>
        <begin position="1"/>
        <end position="20"/>
    </location>
</feature>
<feature type="chain" id="PRO_5039091624" evidence="8">
    <location>
        <begin position="21"/>
        <end position="370"/>
    </location>
</feature>
<dbReference type="PANTHER" id="PTHR34296:SF2">
    <property type="entry name" value="ABC TRANSPORTER GUANOSINE-BINDING PROTEIN NUPN"/>
    <property type="match status" value="1"/>
</dbReference>
<keyword evidence="11" id="KW-1185">Reference proteome</keyword>
<dbReference type="Pfam" id="PF02608">
    <property type="entry name" value="Bmp"/>
    <property type="match status" value="1"/>
</dbReference>
<sequence length="370" mass="39666">MTMLKLRTLLALGTSAFVLAACQGQDAGDTTDTIQDDTEDTTEDTGEETADNGEDTEDIDFRIAMITDEGGVDDRSFNQSAWEGMNEWADNLGLSDDHFAYYQSNDSSDFVPNLNQANADGYDIIYGIGFMLLDAVNDVADQNPDQNFGIVDDISDRDNVVSLTFRDHEAAFLAGVAAAQTTETGRVGFIGGIASPVIDRFETGFTEGVAYVDESIEVDVQYAESFSDAGVGQQIAAGMFASGADVVYHAAGAVGNGVFTEARNRLESDPDSEIWVIGVDRDQEEEGNWDGGNFTLTSTLKGVGSAIEMSANQTIEEGFPGGETIAYGLEEEGVDVTRGNMSDDAWAAVEEARQAILDGEIEVTEFSYSE</sequence>
<dbReference type="EMBL" id="FNZU01000013">
    <property type="protein sequence ID" value="SEL18187.1"/>
    <property type="molecule type" value="Genomic_DNA"/>
</dbReference>
<comment type="similarity">
    <text evidence="2">Belongs to the BMP lipoprotein family.</text>
</comment>
<dbReference type="AlphaFoldDB" id="A0A1H7N5P1"/>
<protein>
    <submittedName>
        <fullName evidence="10">Basic membrane protein A</fullName>
    </submittedName>
</protein>
<feature type="region of interest" description="Disordered" evidence="7">
    <location>
        <begin position="27"/>
        <end position="55"/>
    </location>
</feature>
<dbReference type="GO" id="GO:0005886">
    <property type="term" value="C:plasma membrane"/>
    <property type="evidence" value="ECO:0007669"/>
    <property type="project" value="UniProtKB-SubCell"/>
</dbReference>
<proteinExistence type="inferred from homology"/>
<evidence type="ECO:0000259" key="9">
    <source>
        <dbReference type="Pfam" id="PF02608"/>
    </source>
</evidence>
<evidence type="ECO:0000313" key="11">
    <source>
        <dbReference type="Proteomes" id="UP000199081"/>
    </source>
</evidence>
<keyword evidence="4 8" id="KW-0732">Signal</keyword>
<dbReference type="CDD" id="cd06354">
    <property type="entry name" value="PBP1_PrnA-like"/>
    <property type="match status" value="1"/>
</dbReference>
<name>A0A1H7N5P1_9LACT</name>
<dbReference type="InterPro" id="IPR050957">
    <property type="entry name" value="BMP_lipoprotein"/>
</dbReference>
<dbReference type="Gene3D" id="3.40.50.2300">
    <property type="match status" value="2"/>
</dbReference>
<dbReference type="PANTHER" id="PTHR34296">
    <property type="entry name" value="TRANSCRIPTIONAL ACTIVATOR PROTEIN MED"/>
    <property type="match status" value="1"/>
</dbReference>
<feature type="compositionally biased region" description="Acidic residues" evidence="7">
    <location>
        <begin position="34"/>
        <end position="55"/>
    </location>
</feature>
<keyword evidence="5" id="KW-0472">Membrane</keyword>
<evidence type="ECO:0000256" key="2">
    <source>
        <dbReference type="ARBA" id="ARBA00008610"/>
    </source>
</evidence>
<keyword evidence="6" id="KW-0449">Lipoprotein</keyword>
<dbReference type="STRING" id="426702.SAMN04488099_11368"/>
<evidence type="ECO:0000256" key="6">
    <source>
        <dbReference type="ARBA" id="ARBA00023288"/>
    </source>
</evidence>